<keyword evidence="2" id="KW-1185">Reference proteome</keyword>
<name>A0A914E7A6_9BILA</name>
<reference evidence="3" key="1">
    <citation type="submission" date="2022-11" db="UniProtKB">
        <authorList>
            <consortium name="WormBaseParasite"/>
        </authorList>
    </citation>
    <scope>IDENTIFICATION</scope>
</reference>
<evidence type="ECO:0000256" key="1">
    <source>
        <dbReference type="SAM" id="MobiDB-lite"/>
    </source>
</evidence>
<organism evidence="2 3">
    <name type="scientific">Acrobeloides nanus</name>
    <dbReference type="NCBI Taxonomy" id="290746"/>
    <lineage>
        <taxon>Eukaryota</taxon>
        <taxon>Metazoa</taxon>
        <taxon>Ecdysozoa</taxon>
        <taxon>Nematoda</taxon>
        <taxon>Chromadorea</taxon>
        <taxon>Rhabditida</taxon>
        <taxon>Tylenchina</taxon>
        <taxon>Cephalobomorpha</taxon>
        <taxon>Cephaloboidea</taxon>
        <taxon>Cephalobidae</taxon>
        <taxon>Acrobeloides</taxon>
    </lineage>
</organism>
<dbReference type="WBParaSite" id="ACRNAN_scaffold6233.g11427.t1">
    <property type="protein sequence ID" value="ACRNAN_scaffold6233.g11427.t1"/>
    <property type="gene ID" value="ACRNAN_scaffold6233.g11427"/>
</dbReference>
<feature type="region of interest" description="Disordered" evidence="1">
    <location>
        <begin position="110"/>
        <end position="130"/>
    </location>
</feature>
<feature type="region of interest" description="Disordered" evidence="1">
    <location>
        <begin position="1"/>
        <end position="31"/>
    </location>
</feature>
<dbReference type="Proteomes" id="UP000887540">
    <property type="component" value="Unplaced"/>
</dbReference>
<evidence type="ECO:0000313" key="3">
    <source>
        <dbReference type="WBParaSite" id="ACRNAN_scaffold6233.g11427.t1"/>
    </source>
</evidence>
<sequence length="192" mass="21494">MMTLRPLDNSSFKSTSSDQDTSSNEHFVQCGPPVAATGEVWSNQANAGDIAIERCDYCPPEETEEKGVLENIKEKAIDIKDKITGNTPEKKAEKYAKKCEKCLKKEQKHEKEAEKYAEKAAEKSQKYADKAAKELDKKTEMEEKAACYHAKAVENSERARECRDSKIDAQGDLKFKMIRGGASIHSVEILSK</sequence>
<feature type="compositionally biased region" description="Polar residues" evidence="1">
    <location>
        <begin position="8"/>
        <end position="26"/>
    </location>
</feature>
<accession>A0A914E7A6</accession>
<proteinExistence type="predicted"/>
<dbReference type="AlphaFoldDB" id="A0A914E7A6"/>
<protein>
    <submittedName>
        <fullName evidence="3">Uncharacterized protein</fullName>
    </submittedName>
</protein>
<evidence type="ECO:0000313" key="2">
    <source>
        <dbReference type="Proteomes" id="UP000887540"/>
    </source>
</evidence>